<evidence type="ECO:0000259" key="1">
    <source>
        <dbReference type="Pfam" id="PF13472"/>
    </source>
</evidence>
<evidence type="ECO:0000313" key="3">
    <source>
        <dbReference type="Proteomes" id="UP001296993"/>
    </source>
</evidence>
<dbReference type="PANTHER" id="PTHR30383">
    <property type="entry name" value="THIOESTERASE 1/PROTEASE 1/LYSOPHOSPHOLIPASE L1"/>
    <property type="match status" value="1"/>
</dbReference>
<dbReference type="EMBL" id="JAGIOF010000001">
    <property type="protein sequence ID" value="MBP2384737.1"/>
    <property type="molecule type" value="Genomic_DNA"/>
</dbReference>
<dbReference type="InterPro" id="IPR036514">
    <property type="entry name" value="SGNH_hydro_sf"/>
</dbReference>
<proteinExistence type="predicted"/>
<reference evidence="2 3" key="1">
    <citation type="submission" date="2021-03" db="EMBL/GenBank/DDBJ databases">
        <title>Sequencing the genomes of 1000 actinobacteria strains.</title>
        <authorList>
            <person name="Klenk H.-P."/>
        </authorList>
    </citation>
    <scope>NUCLEOTIDE SEQUENCE [LARGE SCALE GENOMIC DNA]</scope>
    <source>
        <strain evidence="2 3">DSM 15797</strain>
    </source>
</reference>
<dbReference type="InterPro" id="IPR051532">
    <property type="entry name" value="Ester_Hydrolysis_Enzymes"/>
</dbReference>
<feature type="domain" description="SGNH hydrolase-type esterase" evidence="1">
    <location>
        <begin position="50"/>
        <end position="212"/>
    </location>
</feature>
<name>A0ABS4X8E6_9MICC</name>
<gene>
    <name evidence="2" type="ORF">JOF47_000248</name>
</gene>
<sequence>MKSHRPLHSLALVAVLGALLGLEGSPGTFLPSPTAFDAQLNPNATTFVVAGDSITAAGSEAVWAGKLGEASWINFVDPTGSGGTRVGWRGGWALGGAQTGDMARALRYRNANALVVLAGTNDVAHRIPHEITGRNIERIVLIVSSDTVIISSVPPRDNATDATREYNGFLQALAARHGWVFVDAAAGLRTAEGKFRPGLSDDGVHPNVAGAAVLGHAIGQALAGIRLLAGGPIQPATP</sequence>
<dbReference type="InterPro" id="IPR013830">
    <property type="entry name" value="SGNH_hydro"/>
</dbReference>
<comment type="caution">
    <text evidence="2">The sequence shown here is derived from an EMBL/GenBank/DDBJ whole genome shotgun (WGS) entry which is preliminary data.</text>
</comment>
<dbReference type="Pfam" id="PF13472">
    <property type="entry name" value="Lipase_GDSL_2"/>
    <property type="match status" value="1"/>
</dbReference>
<dbReference type="SUPFAM" id="SSF52266">
    <property type="entry name" value="SGNH hydrolase"/>
    <property type="match status" value="1"/>
</dbReference>
<dbReference type="Proteomes" id="UP001296993">
    <property type="component" value="Unassembled WGS sequence"/>
</dbReference>
<keyword evidence="3" id="KW-1185">Reference proteome</keyword>
<protein>
    <submittedName>
        <fullName evidence="2">Lysophospholipase L1-like esterase</fullName>
    </submittedName>
</protein>
<accession>A0ABS4X8E6</accession>
<dbReference type="RefSeq" id="WP_209995440.1">
    <property type="nucleotide sequence ID" value="NZ_BAAAJY010000006.1"/>
</dbReference>
<organism evidence="2 3">
    <name type="scientific">Paeniglutamicibacter kerguelensis</name>
    <dbReference type="NCBI Taxonomy" id="254788"/>
    <lineage>
        <taxon>Bacteria</taxon>
        <taxon>Bacillati</taxon>
        <taxon>Actinomycetota</taxon>
        <taxon>Actinomycetes</taxon>
        <taxon>Micrococcales</taxon>
        <taxon>Micrococcaceae</taxon>
        <taxon>Paeniglutamicibacter</taxon>
    </lineage>
</organism>
<evidence type="ECO:0000313" key="2">
    <source>
        <dbReference type="EMBL" id="MBP2384737.1"/>
    </source>
</evidence>
<dbReference type="Gene3D" id="3.40.50.1110">
    <property type="entry name" value="SGNH hydrolase"/>
    <property type="match status" value="1"/>
</dbReference>